<accession>A0ABQ4BAJ4</accession>
<keyword evidence="3" id="KW-1185">Reference proteome</keyword>
<dbReference type="EMBL" id="BOMS01000051">
    <property type="protein sequence ID" value="GIE67732.1"/>
    <property type="molecule type" value="Genomic_DNA"/>
</dbReference>
<dbReference type="Pfam" id="PF04149">
    <property type="entry name" value="DUF397"/>
    <property type="match status" value="1"/>
</dbReference>
<protein>
    <recommendedName>
        <fullName evidence="1">DUF397 domain-containing protein</fullName>
    </recommendedName>
</protein>
<comment type="caution">
    <text evidence="2">The sequence shown here is derived from an EMBL/GenBank/DDBJ whole genome shotgun (WGS) entry which is preliminary data.</text>
</comment>
<organism evidence="2 3">
    <name type="scientific">Actinoplanes palleronii</name>
    <dbReference type="NCBI Taxonomy" id="113570"/>
    <lineage>
        <taxon>Bacteria</taxon>
        <taxon>Bacillati</taxon>
        <taxon>Actinomycetota</taxon>
        <taxon>Actinomycetes</taxon>
        <taxon>Micromonosporales</taxon>
        <taxon>Micromonosporaceae</taxon>
        <taxon>Actinoplanes</taxon>
    </lineage>
</organism>
<sequence length="85" mass="9339">MNTPKGGPSAGPGNEQWRVTKMENMNAPAWRKSSRCGTSTCVEVAKVDENYLIRDSKNPEAAALAFTKAEWEAFVEGVNAGEFRF</sequence>
<reference evidence="2 3" key="1">
    <citation type="submission" date="2021-01" db="EMBL/GenBank/DDBJ databases">
        <title>Whole genome shotgun sequence of Actinoplanes palleronii NBRC 14916.</title>
        <authorList>
            <person name="Komaki H."/>
            <person name="Tamura T."/>
        </authorList>
    </citation>
    <scope>NUCLEOTIDE SEQUENCE [LARGE SCALE GENOMIC DNA]</scope>
    <source>
        <strain evidence="2 3">NBRC 14916</strain>
    </source>
</reference>
<gene>
    <name evidence="2" type="ORF">Apa02nite_038400</name>
</gene>
<evidence type="ECO:0000259" key="1">
    <source>
        <dbReference type="Pfam" id="PF04149"/>
    </source>
</evidence>
<evidence type="ECO:0000313" key="3">
    <source>
        <dbReference type="Proteomes" id="UP000624709"/>
    </source>
</evidence>
<dbReference type="InterPro" id="IPR007278">
    <property type="entry name" value="DUF397"/>
</dbReference>
<dbReference type="Proteomes" id="UP000624709">
    <property type="component" value="Unassembled WGS sequence"/>
</dbReference>
<evidence type="ECO:0000313" key="2">
    <source>
        <dbReference type="EMBL" id="GIE67732.1"/>
    </source>
</evidence>
<feature type="domain" description="DUF397" evidence="1">
    <location>
        <begin position="29"/>
        <end position="78"/>
    </location>
</feature>
<name>A0ABQ4BAJ4_9ACTN</name>
<proteinExistence type="predicted"/>